<dbReference type="PANTHER" id="PTHR30404:SF0">
    <property type="entry name" value="N-ACETYLMURAMOYL-L-ALANINE AMIDASE AMIC"/>
    <property type="match status" value="1"/>
</dbReference>
<feature type="compositionally biased region" description="Pro residues" evidence="3">
    <location>
        <begin position="170"/>
        <end position="200"/>
    </location>
</feature>
<dbReference type="InterPro" id="IPR036028">
    <property type="entry name" value="SH3-like_dom_sf"/>
</dbReference>
<accession>A0A953IA31</accession>
<dbReference type="Pfam" id="PF08239">
    <property type="entry name" value="SH3_3"/>
    <property type="match status" value="4"/>
</dbReference>
<evidence type="ECO:0000256" key="1">
    <source>
        <dbReference type="ARBA" id="ARBA00022801"/>
    </source>
</evidence>
<evidence type="ECO:0000256" key="4">
    <source>
        <dbReference type="SAM" id="SignalP"/>
    </source>
</evidence>
<dbReference type="Proteomes" id="UP000732377">
    <property type="component" value="Unassembled WGS sequence"/>
</dbReference>
<dbReference type="PANTHER" id="PTHR30404">
    <property type="entry name" value="N-ACETYLMURAMOYL-L-ALANINE AMIDASE"/>
    <property type="match status" value="1"/>
</dbReference>
<dbReference type="SUPFAM" id="SSF50044">
    <property type="entry name" value="SH3-domain"/>
    <property type="match status" value="1"/>
</dbReference>
<feature type="domain" description="SH3b" evidence="5">
    <location>
        <begin position="86"/>
        <end position="152"/>
    </location>
</feature>
<proteinExistence type="predicted"/>
<keyword evidence="1" id="KW-0378">Hydrolase</keyword>
<feature type="chain" id="PRO_5037213400" description="SH3b domain-containing protein" evidence="4">
    <location>
        <begin position="22"/>
        <end position="777"/>
    </location>
</feature>
<dbReference type="AlphaFoldDB" id="A0A953IA31"/>
<dbReference type="RefSeq" id="WP_273378443.1">
    <property type="nucleotide sequence ID" value="NZ_PIUK01000029.1"/>
</dbReference>
<comment type="caution">
    <text evidence="6">The sequence shown here is derived from an EMBL/GenBank/DDBJ whole genome shotgun (WGS) entry which is preliminary data.</text>
</comment>
<dbReference type="Gene3D" id="3.40.630.40">
    <property type="entry name" value="Zn-dependent exopeptidases"/>
    <property type="match status" value="1"/>
</dbReference>
<keyword evidence="2" id="KW-0961">Cell wall biogenesis/degradation</keyword>
<sequence length="777" mass="82974">MKRVAAAAFVWVLLSSVPAEAATLRPLDQDGLNVRSGPGTEYAIIGGLGYDQWATVLGREGDWYRVRLQSGAEGWVAAWFSRVLLEDELRYAVVETDILNVRREPGLDAPVLTRVYQGQYVRLLEMIPEWWRIQLDDGTEGWVFAQYVRQAAGPPGGQPVEPGAGEAPAPVTPPASQPPAAPPGTVPDVSFPPPSEPVPDPAKVVSVVQETGIYAGPNSEARRTDTVRPGERLRLLDARDGWVRVASPQDRWGWVPGELVQVVDGPLRIQVAESGWSVEKSPAQQPAGRQPGAAEIVAGDAVVGPRGATLHLIPATAARVLAELSPGEPLEVLDRDGQWVKVRLSSGQVGWTRGALLEQPPAPPADGAPDDGEREGVDAGGAADEGAAGPGEEDRGFAVRMREGAPGVYVLEVTAPGRSLGAPRLEGRTLRVPFSTGLDGERAMPLNQMGVARAVLTRDGLTLTLTGEPRVAVESALDGTLLVTLRPVVTEIRREGVGDNGVLRFTVRGTVQPRARAEAGQIIVEFPGAVLGTAQAPAGVQAVETATGVRVVLPSNRPFALKPWEGGYDLVTYGSGLAGKVIMLDPGHGGDDGGAVSRATGVVEKAVNLQVALRLRALLAEKGATVYMTRADDRRAAPDEFLRSVDGEPWDQLDLQYRTMLANHLGVDLFLSIHHNSGETLSQGTEVYYTSWTLNGGRSRELASLVQQELVRALGTRDRGVFDDTFFVTRNTLAPAVLVELAFINNPAEGPRTVDPAFQEAAAQAIVRALERFYAER</sequence>
<evidence type="ECO:0000313" key="7">
    <source>
        <dbReference type="Proteomes" id="UP000732377"/>
    </source>
</evidence>
<keyword evidence="4" id="KW-0732">Signal</keyword>
<dbReference type="InterPro" id="IPR003646">
    <property type="entry name" value="SH3-like_bac-type"/>
</dbReference>
<dbReference type="CDD" id="cd02696">
    <property type="entry name" value="MurNAc-LAA"/>
    <property type="match status" value="1"/>
</dbReference>
<name>A0A953IA31_SYMTR</name>
<evidence type="ECO:0000256" key="2">
    <source>
        <dbReference type="ARBA" id="ARBA00023316"/>
    </source>
</evidence>
<organism evidence="6 7">
    <name type="scientific">Symbiobacterium thermophilum</name>
    <dbReference type="NCBI Taxonomy" id="2734"/>
    <lineage>
        <taxon>Bacteria</taxon>
        <taxon>Bacillati</taxon>
        <taxon>Bacillota</taxon>
        <taxon>Clostridia</taxon>
        <taxon>Eubacteriales</taxon>
        <taxon>Symbiobacteriaceae</taxon>
        <taxon>Symbiobacterium</taxon>
    </lineage>
</organism>
<feature type="region of interest" description="Disordered" evidence="3">
    <location>
        <begin position="352"/>
        <end position="393"/>
    </location>
</feature>
<dbReference type="GO" id="GO:0071555">
    <property type="term" value="P:cell wall organization"/>
    <property type="evidence" value="ECO:0007669"/>
    <property type="project" value="UniProtKB-KW"/>
</dbReference>
<dbReference type="SMART" id="SM00646">
    <property type="entry name" value="Ami_3"/>
    <property type="match status" value="1"/>
</dbReference>
<evidence type="ECO:0000256" key="3">
    <source>
        <dbReference type="SAM" id="MobiDB-lite"/>
    </source>
</evidence>
<dbReference type="InterPro" id="IPR050695">
    <property type="entry name" value="N-acetylmuramoyl_amidase_3"/>
</dbReference>
<dbReference type="SMART" id="SM00287">
    <property type="entry name" value="SH3b"/>
    <property type="match status" value="4"/>
</dbReference>
<feature type="domain" description="SH3b" evidence="5">
    <location>
        <begin position="19"/>
        <end position="84"/>
    </location>
</feature>
<evidence type="ECO:0000313" key="6">
    <source>
        <dbReference type="EMBL" id="MBY6275544.1"/>
    </source>
</evidence>
<dbReference type="Gene3D" id="2.30.30.40">
    <property type="entry name" value="SH3 Domains"/>
    <property type="match status" value="4"/>
</dbReference>
<dbReference type="SUPFAM" id="SSF53187">
    <property type="entry name" value="Zn-dependent exopeptidases"/>
    <property type="match status" value="1"/>
</dbReference>
<reference evidence="6" key="1">
    <citation type="submission" date="2017-11" db="EMBL/GenBank/DDBJ databases">
        <title>Three new genomes from thermophilic consortium.</title>
        <authorList>
            <person name="Quaggio R."/>
            <person name="Amgarten D."/>
            <person name="Setubal J.C."/>
        </authorList>
    </citation>
    <scope>NUCLEOTIDE SEQUENCE</scope>
    <source>
        <strain evidence="6">ZCTH01-B2</strain>
    </source>
</reference>
<protein>
    <recommendedName>
        <fullName evidence="5">SH3b domain-containing protein</fullName>
    </recommendedName>
</protein>
<dbReference type="InterPro" id="IPR002508">
    <property type="entry name" value="MurNAc-LAA_cat"/>
</dbReference>
<dbReference type="GO" id="GO:0030288">
    <property type="term" value="C:outer membrane-bounded periplasmic space"/>
    <property type="evidence" value="ECO:0007669"/>
    <property type="project" value="TreeGrafter"/>
</dbReference>
<feature type="compositionally biased region" description="Low complexity" evidence="3">
    <location>
        <begin position="153"/>
        <end position="169"/>
    </location>
</feature>
<dbReference type="GO" id="GO:0009253">
    <property type="term" value="P:peptidoglycan catabolic process"/>
    <property type="evidence" value="ECO:0007669"/>
    <property type="project" value="InterPro"/>
</dbReference>
<gene>
    <name evidence="6" type="ORF">CWE10_04870</name>
</gene>
<dbReference type="EMBL" id="PIUK01000029">
    <property type="protein sequence ID" value="MBY6275544.1"/>
    <property type="molecule type" value="Genomic_DNA"/>
</dbReference>
<dbReference type="PROSITE" id="PS51781">
    <property type="entry name" value="SH3B"/>
    <property type="match status" value="2"/>
</dbReference>
<dbReference type="Pfam" id="PF01520">
    <property type="entry name" value="Amidase_3"/>
    <property type="match status" value="1"/>
</dbReference>
<feature type="signal peptide" evidence="4">
    <location>
        <begin position="1"/>
        <end position="21"/>
    </location>
</feature>
<feature type="region of interest" description="Disordered" evidence="3">
    <location>
        <begin position="153"/>
        <end position="201"/>
    </location>
</feature>
<dbReference type="GO" id="GO:0008745">
    <property type="term" value="F:N-acetylmuramoyl-L-alanine amidase activity"/>
    <property type="evidence" value="ECO:0007669"/>
    <property type="project" value="InterPro"/>
</dbReference>
<evidence type="ECO:0000259" key="5">
    <source>
        <dbReference type="PROSITE" id="PS51781"/>
    </source>
</evidence>